<dbReference type="OrthoDB" id="9790710at2"/>
<dbReference type="STRING" id="1685379.AVO45_09445"/>
<keyword evidence="4" id="KW-1185">Reference proteome</keyword>
<dbReference type="PANTHER" id="PTHR12526">
    <property type="entry name" value="GLYCOSYLTRANSFERASE"/>
    <property type="match status" value="1"/>
</dbReference>
<evidence type="ECO:0000313" key="3">
    <source>
        <dbReference type="EMBL" id="KUJ78162.1"/>
    </source>
</evidence>
<evidence type="ECO:0000259" key="2">
    <source>
        <dbReference type="Pfam" id="PF13439"/>
    </source>
</evidence>
<dbReference type="InterPro" id="IPR001296">
    <property type="entry name" value="Glyco_trans_1"/>
</dbReference>
<dbReference type="Pfam" id="PF13439">
    <property type="entry name" value="Glyco_transf_4"/>
    <property type="match status" value="1"/>
</dbReference>
<dbReference type="AlphaFoldDB" id="A0A0X3TQZ1"/>
<evidence type="ECO:0008006" key="5">
    <source>
        <dbReference type="Google" id="ProtNLM"/>
    </source>
</evidence>
<feature type="domain" description="Glycosyl transferase family 1" evidence="1">
    <location>
        <begin position="174"/>
        <end position="341"/>
    </location>
</feature>
<dbReference type="GO" id="GO:0016757">
    <property type="term" value="F:glycosyltransferase activity"/>
    <property type="evidence" value="ECO:0007669"/>
    <property type="project" value="InterPro"/>
</dbReference>
<proteinExistence type="predicted"/>
<organism evidence="3 4">
    <name type="scientific">Ruegeria marisrubri</name>
    <dbReference type="NCBI Taxonomy" id="1685379"/>
    <lineage>
        <taxon>Bacteria</taxon>
        <taxon>Pseudomonadati</taxon>
        <taxon>Pseudomonadota</taxon>
        <taxon>Alphaproteobacteria</taxon>
        <taxon>Rhodobacterales</taxon>
        <taxon>Roseobacteraceae</taxon>
        <taxon>Ruegeria</taxon>
    </lineage>
</organism>
<protein>
    <recommendedName>
        <fullName evidence="5">Glycosyltransferase subfamily 4-like N-terminal domain-containing protein</fullName>
    </recommendedName>
</protein>
<evidence type="ECO:0000259" key="1">
    <source>
        <dbReference type="Pfam" id="PF00534"/>
    </source>
</evidence>
<reference evidence="3 4" key="1">
    <citation type="submission" date="2015-12" db="EMBL/GenBank/DDBJ databases">
        <authorList>
            <person name="Shamseldin A."/>
            <person name="Moawad H."/>
            <person name="Abd El-Rahim W.M."/>
            <person name="Sadowsky M.J."/>
        </authorList>
    </citation>
    <scope>NUCLEOTIDE SEQUENCE [LARGE SCALE GENOMIC DNA]</scope>
    <source>
        <strain evidence="3 4">ZGT118</strain>
    </source>
</reference>
<comment type="caution">
    <text evidence="3">The sequence shown here is derived from an EMBL/GenBank/DDBJ whole genome shotgun (WGS) entry which is preliminary data.</text>
</comment>
<evidence type="ECO:0000313" key="4">
    <source>
        <dbReference type="Proteomes" id="UP000053791"/>
    </source>
</evidence>
<dbReference type="Pfam" id="PF00534">
    <property type="entry name" value="Glycos_transf_1"/>
    <property type="match status" value="1"/>
</dbReference>
<sequence length="366" mass="39298">MVDTLVTGGAERLVVTFAKAARNRPDVHLTVFVLSAGGTPFCAELEQLGVEVVYLPGKSLIDPVRFFHAVWELKSRSIEYVHAHLISSTVVGGYAAALLGIPFATTIHNVKASTARVGKARGYLYRSVLRMTRTTRIAVGQAVAQAARADTGGRDCIVVPNAVAPDAIASPDVRETIRAEMGVARETVVIAVGAIIGQKAYDDLLTAFSSVAKHAPDAVLWIAGNAPEPDRFENLQEQSRASGLEEKVKFLGLRRDIPALLRAADIFVSSSHWEGLPVSVLEAMANGLPCVVTDVGDNARVLTETGCPVVPARQPGLLAEALVEMLGDAEARNRIGRAAQRRVQEQYGVDSWVERLMQIYGEGARK</sequence>
<dbReference type="EMBL" id="LQBQ01000023">
    <property type="protein sequence ID" value="KUJ78162.1"/>
    <property type="molecule type" value="Genomic_DNA"/>
</dbReference>
<dbReference type="Proteomes" id="UP000053791">
    <property type="component" value="Unassembled WGS sequence"/>
</dbReference>
<dbReference type="InterPro" id="IPR028098">
    <property type="entry name" value="Glyco_trans_4-like_N"/>
</dbReference>
<name>A0A0X3TQZ1_9RHOB</name>
<accession>A0A0X3TQZ1</accession>
<gene>
    <name evidence="3" type="ORF">AVO45_09445</name>
</gene>
<dbReference type="SUPFAM" id="SSF53756">
    <property type="entry name" value="UDP-Glycosyltransferase/glycogen phosphorylase"/>
    <property type="match status" value="1"/>
</dbReference>
<dbReference type="Gene3D" id="3.40.50.2000">
    <property type="entry name" value="Glycogen Phosphorylase B"/>
    <property type="match status" value="2"/>
</dbReference>
<feature type="domain" description="Glycosyltransferase subfamily 4-like N-terminal" evidence="2">
    <location>
        <begin position="8"/>
        <end position="166"/>
    </location>
</feature>